<feature type="compositionally biased region" description="Basic and acidic residues" evidence="1">
    <location>
        <begin position="38"/>
        <end position="52"/>
    </location>
</feature>
<name>A0A3Q0ING9_DIACI</name>
<dbReference type="KEGG" id="dci:113466541"/>
<keyword evidence="2" id="KW-1185">Reference proteome</keyword>
<accession>A0A3Q0ING9</accession>
<feature type="region of interest" description="Disordered" evidence="1">
    <location>
        <begin position="113"/>
        <end position="150"/>
    </location>
</feature>
<dbReference type="GeneID" id="113466541"/>
<gene>
    <name evidence="3" type="primary">LOC113466541</name>
</gene>
<dbReference type="RefSeq" id="XP_026677849.1">
    <property type="nucleotide sequence ID" value="XM_026822048.1"/>
</dbReference>
<evidence type="ECO:0000256" key="1">
    <source>
        <dbReference type="SAM" id="MobiDB-lite"/>
    </source>
</evidence>
<proteinExistence type="predicted"/>
<evidence type="ECO:0000313" key="3">
    <source>
        <dbReference type="RefSeq" id="XP_026677849.1"/>
    </source>
</evidence>
<reference evidence="3" key="1">
    <citation type="submission" date="2025-08" db="UniProtKB">
        <authorList>
            <consortium name="RefSeq"/>
        </authorList>
    </citation>
    <scope>IDENTIFICATION</scope>
</reference>
<dbReference type="AlphaFoldDB" id="A0A3Q0ING9"/>
<dbReference type="Proteomes" id="UP000079169">
    <property type="component" value="Unplaced"/>
</dbReference>
<evidence type="ECO:0000313" key="2">
    <source>
        <dbReference type="Proteomes" id="UP000079169"/>
    </source>
</evidence>
<protein>
    <submittedName>
        <fullName evidence="3">Uncharacterized protein LOC113466541</fullName>
    </submittedName>
</protein>
<organism evidence="2 3">
    <name type="scientific">Diaphorina citri</name>
    <name type="common">Asian citrus psyllid</name>
    <dbReference type="NCBI Taxonomy" id="121845"/>
    <lineage>
        <taxon>Eukaryota</taxon>
        <taxon>Metazoa</taxon>
        <taxon>Ecdysozoa</taxon>
        <taxon>Arthropoda</taxon>
        <taxon>Hexapoda</taxon>
        <taxon>Insecta</taxon>
        <taxon>Pterygota</taxon>
        <taxon>Neoptera</taxon>
        <taxon>Paraneoptera</taxon>
        <taxon>Hemiptera</taxon>
        <taxon>Sternorrhyncha</taxon>
        <taxon>Psylloidea</taxon>
        <taxon>Psyllidae</taxon>
        <taxon>Diaphorininae</taxon>
        <taxon>Diaphorina</taxon>
    </lineage>
</organism>
<sequence>MDMADSMKNFIDVSSRRVKDVIQLFEAAAQQNETPSVLKKENPASPKIERKEPCLTLTTSEELTQKPSEITNKQIVDKKTFFQRLSSWPLLKPRNKVVRRATPMKTLNQLRQHLPANDSDVDSIADSGRDADGEESDVTESTGTPDVEDCESSVSKTSVTYCQKVQLKSFQHIIQEIDESYQSSVSKTSVTYCQKVQLKSFQHIIQEIDESYQCHRFISIIRS</sequence>
<dbReference type="PaxDb" id="121845-A0A3Q0ING9"/>
<feature type="region of interest" description="Disordered" evidence="1">
    <location>
        <begin position="32"/>
        <end position="52"/>
    </location>
</feature>